<dbReference type="PANTHER" id="PTHR12400">
    <property type="entry name" value="INOSITOL POLYPHOSPHATE KINASE"/>
    <property type="match status" value="1"/>
</dbReference>
<dbReference type="GO" id="GO:0046854">
    <property type="term" value="P:phosphatidylinositol phosphate biosynthetic process"/>
    <property type="evidence" value="ECO:0007669"/>
    <property type="project" value="TreeGrafter"/>
</dbReference>
<dbReference type="Proteomes" id="UP000792457">
    <property type="component" value="Unassembled WGS sequence"/>
</dbReference>
<evidence type="ECO:0000256" key="3">
    <source>
        <dbReference type="ARBA" id="ARBA00022777"/>
    </source>
</evidence>
<feature type="region of interest" description="Disordered" evidence="5">
    <location>
        <begin position="52"/>
        <end position="72"/>
    </location>
</feature>
<dbReference type="InterPro" id="IPR005522">
    <property type="entry name" value="IPK"/>
</dbReference>
<evidence type="ECO:0000256" key="5">
    <source>
        <dbReference type="SAM" id="MobiDB-lite"/>
    </source>
</evidence>
<organism evidence="6 7">
    <name type="scientific">Ladona fulva</name>
    <name type="common">Scarce chaser dragonfly</name>
    <name type="synonym">Libellula fulva</name>
    <dbReference type="NCBI Taxonomy" id="123851"/>
    <lineage>
        <taxon>Eukaryota</taxon>
        <taxon>Metazoa</taxon>
        <taxon>Ecdysozoa</taxon>
        <taxon>Arthropoda</taxon>
        <taxon>Hexapoda</taxon>
        <taxon>Insecta</taxon>
        <taxon>Pterygota</taxon>
        <taxon>Palaeoptera</taxon>
        <taxon>Odonata</taxon>
        <taxon>Epiprocta</taxon>
        <taxon>Anisoptera</taxon>
        <taxon>Libelluloidea</taxon>
        <taxon>Libellulidae</taxon>
        <taxon>Ladona</taxon>
    </lineage>
</organism>
<reference evidence="6" key="2">
    <citation type="submission" date="2017-10" db="EMBL/GenBank/DDBJ databases">
        <title>Ladona fulva Genome sequencing and assembly.</title>
        <authorList>
            <person name="Murali S."/>
            <person name="Richards S."/>
            <person name="Bandaranaike D."/>
            <person name="Bellair M."/>
            <person name="Blankenburg K."/>
            <person name="Chao H."/>
            <person name="Dinh H."/>
            <person name="Doddapaneni H."/>
            <person name="Dugan-Rocha S."/>
            <person name="Elkadiri S."/>
            <person name="Gnanaolivu R."/>
            <person name="Hernandez B."/>
            <person name="Skinner E."/>
            <person name="Javaid M."/>
            <person name="Lee S."/>
            <person name="Li M."/>
            <person name="Ming W."/>
            <person name="Munidasa M."/>
            <person name="Muniz J."/>
            <person name="Nguyen L."/>
            <person name="Hughes D."/>
            <person name="Osuji N."/>
            <person name="Pu L.-L."/>
            <person name="Puazo M."/>
            <person name="Qu C."/>
            <person name="Quiroz J."/>
            <person name="Raj R."/>
            <person name="Weissenberger G."/>
            <person name="Xin Y."/>
            <person name="Zou X."/>
            <person name="Han Y."/>
            <person name="Worley K."/>
            <person name="Muzny D."/>
            <person name="Gibbs R."/>
        </authorList>
    </citation>
    <scope>NUCLEOTIDE SEQUENCE</scope>
    <source>
        <strain evidence="6">Sampled in the wild</strain>
    </source>
</reference>
<evidence type="ECO:0000313" key="6">
    <source>
        <dbReference type="EMBL" id="KAG8225951.1"/>
    </source>
</evidence>
<evidence type="ECO:0000256" key="4">
    <source>
        <dbReference type="RuleBase" id="RU363090"/>
    </source>
</evidence>
<dbReference type="GO" id="GO:0005737">
    <property type="term" value="C:cytoplasm"/>
    <property type="evidence" value="ECO:0007669"/>
    <property type="project" value="TreeGrafter"/>
</dbReference>
<feature type="region of interest" description="Disordered" evidence="5">
    <location>
        <begin position="180"/>
        <end position="202"/>
    </location>
</feature>
<protein>
    <recommendedName>
        <fullName evidence="4">Kinase</fullName>
        <ecNumber evidence="4">2.7.-.-</ecNumber>
    </recommendedName>
</protein>
<name>A0A8K0NXS7_LADFU</name>
<dbReference type="EC" id="2.7.-.-" evidence="4"/>
<dbReference type="SUPFAM" id="SSF56104">
    <property type="entry name" value="SAICAR synthase-like"/>
    <property type="match status" value="1"/>
</dbReference>
<proteinExistence type="inferred from homology"/>
<evidence type="ECO:0000313" key="7">
    <source>
        <dbReference type="Proteomes" id="UP000792457"/>
    </source>
</evidence>
<comment type="caution">
    <text evidence="6">The sequence shown here is derived from an EMBL/GenBank/DDBJ whole genome shotgun (WGS) entry which is preliminary data.</text>
</comment>
<dbReference type="EMBL" id="KZ308259">
    <property type="protein sequence ID" value="KAG8225951.1"/>
    <property type="molecule type" value="Genomic_DNA"/>
</dbReference>
<dbReference type="Pfam" id="PF03770">
    <property type="entry name" value="IPK"/>
    <property type="match status" value="1"/>
</dbReference>
<evidence type="ECO:0000256" key="2">
    <source>
        <dbReference type="ARBA" id="ARBA00022679"/>
    </source>
</evidence>
<dbReference type="InterPro" id="IPR038286">
    <property type="entry name" value="IPK_sf"/>
</dbReference>
<dbReference type="OrthoDB" id="338650at2759"/>
<accession>A0A8K0NXS7</accession>
<feature type="compositionally biased region" description="Basic and acidic residues" evidence="5">
    <location>
        <begin position="52"/>
        <end position="63"/>
    </location>
</feature>
<evidence type="ECO:0000256" key="1">
    <source>
        <dbReference type="ARBA" id="ARBA00007374"/>
    </source>
</evidence>
<dbReference type="GO" id="GO:0032958">
    <property type="term" value="P:inositol phosphate biosynthetic process"/>
    <property type="evidence" value="ECO:0007669"/>
    <property type="project" value="InterPro"/>
</dbReference>
<dbReference type="GO" id="GO:0000828">
    <property type="term" value="F:inositol hexakisphosphate kinase activity"/>
    <property type="evidence" value="ECO:0007669"/>
    <property type="project" value="TreeGrafter"/>
</dbReference>
<keyword evidence="3 4" id="KW-0418">Kinase</keyword>
<keyword evidence="7" id="KW-1185">Reference proteome</keyword>
<dbReference type="AlphaFoldDB" id="A0A8K0NXS7"/>
<dbReference type="Gene3D" id="3.30.470.160">
    <property type="entry name" value="Inositol polyphosphate kinase"/>
    <property type="match status" value="1"/>
</dbReference>
<gene>
    <name evidence="6" type="ORF">J437_LFUL005989</name>
</gene>
<reference evidence="6" key="1">
    <citation type="submission" date="2013-04" db="EMBL/GenBank/DDBJ databases">
        <authorList>
            <person name="Qu J."/>
            <person name="Murali S.C."/>
            <person name="Bandaranaike D."/>
            <person name="Bellair M."/>
            <person name="Blankenburg K."/>
            <person name="Chao H."/>
            <person name="Dinh H."/>
            <person name="Doddapaneni H."/>
            <person name="Downs B."/>
            <person name="Dugan-Rocha S."/>
            <person name="Elkadiri S."/>
            <person name="Gnanaolivu R.D."/>
            <person name="Hernandez B."/>
            <person name="Javaid M."/>
            <person name="Jayaseelan J.C."/>
            <person name="Lee S."/>
            <person name="Li M."/>
            <person name="Ming W."/>
            <person name="Munidasa M."/>
            <person name="Muniz J."/>
            <person name="Nguyen L."/>
            <person name="Ongeri F."/>
            <person name="Osuji N."/>
            <person name="Pu L.-L."/>
            <person name="Puazo M."/>
            <person name="Qu C."/>
            <person name="Quiroz J."/>
            <person name="Raj R."/>
            <person name="Weissenberger G."/>
            <person name="Xin Y."/>
            <person name="Zou X."/>
            <person name="Han Y."/>
            <person name="Richards S."/>
            <person name="Worley K."/>
            <person name="Muzny D."/>
            <person name="Gibbs R."/>
        </authorList>
    </citation>
    <scope>NUCLEOTIDE SEQUENCE</scope>
    <source>
        <strain evidence="6">Sampled in the wild</strain>
    </source>
</reference>
<sequence>MLLGSCIYMHLSLFEMDSSMTQFPPPSYSTSYRLRSAWKEVLSRRLSNTQKNGDRNIITEDHNTTASENLSNGPHCEPYNLLELEEDHLEEVDVSEESNTFLQFLALNALDLTAPASDVLLRLGYTKRHHPWFQLSGHTGFLAPAGPGTIWKKCSDSCERQVYEKIHGITESGKRKRRKRRFWRREGEQGGGGGADDDEDEPARDVLPRYFREVTYKGENFLELQDLLYGFVDPYVMDIKIGTRTFLEREATADLSSPPRHDLYLKMLKIDPKAPTEEENRTRTVTKLRYMQFREEQSSSSSLGFRIEAIKLRGHEVIGDLKKVKSREDVSATLGTFFRPGGVKVRNKLLHRLREIRSKFERSPFFRTHEVVGSSILIIYDDCSISGNDVGGGSCHVGAWLIDFAKTRPLPEDTVIDHRSPWIYGNHEEGFLFGMDALIKMMEELDFIEDSQTVSALPLKD</sequence>
<comment type="similarity">
    <text evidence="1 4">Belongs to the inositol phosphokinase (IPK) family.</text>
</comment>
<dbReference type="PANTHER" id="PTHR12400:SF26">
    <property type="entry name" value="KINASE"/>
    <property type="match status" value="1"/>
</dbReference>
<keyword evidence="2 4" id="KW-0808">Transferase</keyword>
<dbReference type="GO" id="GO:0005634">
    <property type="term" value="C:nucleus"/>
    <property type="evidence" value="ECO:0007669"/>
    <property type="project" value="TreeGrafter"/>
</dbReference>